<evidence type="ECO:0000256" key="1">
    <source>
        <dbReference type="SAM" id="Phobius"/>
    </source>
</evidence>
<dbReference type="EMBL" id="JH668961">
    <property type="protein sequence ID" value="KAG6463228.1"/>
    <property type="molecule type" value="Genomic_DNA"/>
</dbReference>
<reference evidence="2" key="2">
    <citation type="submission" date="2020-12" db="EMBL/GenBank/DDBJ databases">
        <authorList>
            <person name="Kanost M."/>
        </authorList>
    </citation>
    <scope>NUCLEOTIDE SEQUENCE</scope>
</reference>
<accession>A0A921ZSU3</accession>
<protein>
    <submittedName>
        <fullName evidence="2">Uncharacterized protein</fullName>
    </submittedName>
</protein>
<sequence length="235" mass="27367">MLFIMFLSKVVMKRSAFIFLILLLQRSTYCTIDINVSELLYLSHKLTPKVCRKLYAALQFLTYDLPATLTAVEQRISSNETCFKLLAKWNSGTEKWEGKGKSHVEVEHRLRQIGRRDLADWLGKTVFYKLSVNVMDALSDSFIENDTELPVLKLYQKARENDECYWTMLDSVLWFVLIGLIGMILVTLCRIIYLACKKRAAKKNGHEEMLDLLNRENVDSDQETIFDYECVVKKE</sequence>
<keyword evidence="3" id="KW-1185">Reference proteome</keyword>
<keyword evidence="1" id="KW-0812">Transmembrane</keyword>
<evidence type="ECO:0000313" key="3">
    <source>
        <dbReference type="Proteomes" id="UP000791440"/>
    </source>
</evidence>
<reference evidence="2" key="1">
    <citation type="journal article" date="2016" name="Insect Biochem. Mol. Biol.">
        <title>Multifaceted biological insights from a draft genome sequence of the tobacco hornworm moth, Manduca sexta.</title>
        <authorList>
            <person name="Kanost M.R."/>
            <person name="Arrese E.L."/>
            <person name="Cao X."/>
            <person name="Chen Y.R."/>
            <person name="Chellapilla S."/>
            <person name="Goldsmith M.R."/>
            <person name="Grosse-Wilde E."/>
            <person name="Heckel D.G."/>
            <person name="Herndon N."/>
            <person name="Jiang H."/>
            <person name="Papanicolaou A."/>
            <person name="Qu J."/>
            <person name="Soulages J.L."/>
            <person name="Vogel H."/>
            <person name="Walters J."/>
            <person name="Waterhouse R.M."/>
            <person name="Ahn S.J."/>
            <person name="Almeida F.C."/>
            <person name="An C."/>
            <person name="Aqrawi P."/>
            <person name="Bretschneider A."/>
            <person name="Bryant W.B."/>
            <person name="Bucks S."/>
            <person name="Chao H."/>
            <person name="Chevignon G."/>
            <person name="Christen J.M."/>
            <person name="Clarke D.F."/>
            <person name="Dittmer N.T."/>
            <person name="Ferguson L.C.F."/>
            <person name="Garavelou S."/>
            <person name="Gordon K.H.J."/>
            <person name="Gunaratna R.T."/>
            <person name="Han Y."/>
            <person name="Hauser F."/>
            <person name="He Y."/>
            <person name="Heidel-Fischer H."/>
            <person name="Hirsh A."/>
            <person name="Hu Y."/>
            <person name="Jiang H."/>
            <person name="Kalra D."/>
            <person name="Klinner C."/>
            <person name="Konig C."/>
            <person name="Kovar C."/>
            <person name="Kroll A.R."/>
            <person name="Kuwar S.S."/>
            <person name="Lee S.L."/>
            <person name="Lehman R."/>
            <person name="Li K."/>
            <person name="Li Z."/>
            <person name="Liang H."/>
            <person name="Lovelace S."/>
            <person name="Lu Z."/>
            <person name="Mansfield J.H."/>
            <person name="McCulloch K.J."/>
            <person name="Mathew T."/>
            <person name="Morton B."/>
            <person name="Muzny D.M."/>
            <person name="Neunemann D."/>
            <person name="Ongeri F."/>
            <person name="Pauchet Y."/>
            <person name="Pu L.L."/>
            <person name="Pyrousis I."/>
            <person name="Rao X.J."/>
            <person name="Redding A."/>
            <person name="Roesel C."/>
            <person name="Sanchez-Gracia A."/>
            <person name="Schaack S."/>
            <person name="Shukla A."/>
            <person name="Tetreau G."/>
            <person name="Wang Y."/>
            <person name="Xiong G.H."/>
            <person name="Traut W."/>
            <person name="Walsh T.K."/>
            <person name="Worley K.C."/>
            <person name="Wu D."/>
            <person name="Wu W."/>
            <person name="Wu Y.Q."/>
            <person name="Zhang X."/>
            <person name="Zou Z."/>
            <person name="Zucker H."/>
            <person name="Briscoe A.D."/>
            <person name="Burmester T."/>
            <person name="Clem R.J."/>
            <person name="Feyereisen R."/>
            <person name="Grimmelikhuijzen C.J.P."/>
            <person name="Hamodrakas S.J."/>
            <person name="Hansson B.S."/>
            <person name="Huguet E."/>
            <person name="Jermiin L.S."/>
            <person name="Lan Q."/>
            <person name="Lehman H.K."/>
            <person name="Lorenzen M."/>
            <person name="Merzendorfer H."/>
            <person name="Michalopoulos I."/>
            <person name="Morton D.B."/>
            <person name="Muthukrishnan S."/>
            <person name="Oakeshott J.G."/>
            <person name="Palmer W."/>
            <person name="Park Y."/>
            <person name="Passarelli A.L."/>
            <person name="Rozas J."/>
            <person name="Schwartz L.M."/>
            <person name="Smith W."/>
            <person name="Southgate A."/>
            <person name="Vilcinskas A."/>
            <person name="Vogt R."/>
            <person name="Wang P."/>
            <person name="Werren J."/>
            <person name="Yu X.Q."/>
            <person name="Zhou J.J."/>
            <person name="Brown S.J."/>
            <person name="Scherer S.E."/>
            <person name="Richards S."/>
            <person name="Blissard G.W."/>
        </authorList>
    </citation>
    <scope>NUCLEOTIDE SEQUENCE</scope>
</reference>
<keyword evidence="1" id="KW-0472">Membrane</keyword>
<evidence type="ECO:0000313" key="2">
    <source>
        <dbReference type="EMBL" id="KAG6463228.1"/>
    </source>
</evidence>
<keyword evidence="1" id="KW-1133">Transmembrane helix</keyword>
<feature type="transmembrane region" description="Helical" evidence="1">
    <location>
        <begin position="172"/>
        <end position="193"/>
    </location>
</feature>
<gene>
    <name evidence="2" type="ORF">O3G_MSEX013753</name>
</gene>
<dbReference type="Proteomes" id="UP000791440">
    <property type="component" value="Unassembled WGS sequence"/>
</dbReference>
<proteinExistence type="predicted"/>
<name>A0A921ZSU3_MANSE</name>
<dbReference type="AlphaFoldDB" id="A0A921ZSU3"/>
<comment type="caution">
    <text evidence="2">The sequence shown here is derived from an EMBL/GenBank/DDBJ whole genome shotgun (WGS) entry which is preliminary data.</text>
</comment>
<organism evidence="2 3">
    <name type="scientific">Manduca sexta</name>
    <name type="common">Tobacco hawkmoth</name>
    <name type="synonym">Tobacco hornworm</name>
    <dbReference type="NCBI Taxonomy" id="7130"/>
    <lineage>
        <taxon>Eukaryota</taxon>
        <taxon>Metazoa</taxon>
        <taxon>Ecdysozoa</taxon>
        <taxon>Arthropoda</taxon>
        <taxon>Hexapoda</taxon>
        <taxon>Insecta</taxon>
        <taxon>Pterygota</taxon>
        <taxon>Neoptera</taxon>
        <taxon>Endopterygota</taxon>
        <taxon>Lepidoptera</taxon>
        <taxon>Glossata</taxon>
        <taxon>Ditrysia</taxon>
        <taxon>Bombycoidea</taxon>
        <taxon>Sphingidae</taxon>
        <taxon>Sphinginae</taxon>
        <taxon>Sphingini</taxon>
        <taxon>Manduca</taxon>
    </lineage>
</organism>